<accession>A0A5N6TYN3</accession>
<reference evidence="1 2" key="1">
    <citation type="submission" date="2019-04" db="EMBL/GenBank/DDBJ databases">
        <title>Friends and foes A comparative genomics study of 23 Aspergillus species from section Flavi.</title>
        <authorList>
            <consortium name="DOE Joint Genome Institute"/>
            <person name="Kjaerbolling I."/>
            <person name="Vesth T."/>
            <person name="Frisvad J.C."/>
            <person name="Nybo J.L."/>
            <person name="Theobald S."/>
            <person name="Kildgaard S."/>
            <person name="Isbrandt T."/>
            <person name="Kuo A."/>
            <person name="Sato A."/>
            <person name="Lyhne E.K."/>
            <person name="Kogle M.E."/>
            <person name="Wiebenga A."/>
            <person name="Kun R.S."/>
            <person name="Lubbers R.J."/>
            <person name="Makela M.R."/>
            <person name="Barry K."/>
            <person name="Chovatia M."/>
            <person name="Clum A."/>
            <person name="Daum C."/>
            <person name="Haridas S."/>
            <person name="He G."/>
            <person name="LaButti K."/>
            <person name="Lipzen A."/>
            <person name="Mondo S."/>
            <person name="Riley R."/>
            <person name="Salamov A."/>
            <person name="Simmons B.A."/>
            <person name="Magnuson J.K."/>
            <person name="Henrissat B."/>
            <person name="Mortensen U.H."/>
            <person name="Larsen T.O."/>
            <person name="Devries R.P."/>
            <person name="Grigoriev I.V."/>
            <person name="Machida M."/>
            <person name="Baker S.E."/>
            <person name="Andersen M.R."/>
        </authorList>
    </citation>
    <scope>NUCLEOTIDE SEQUENCE [LARGE SCALE GENOMIC DNA]</scope>
    <source>
        <strain evidence="1 2">IBT 18842</strain>
    </source>
</reference>
<evidence type="ECO:0000313" key="2">
    <source>
        <dbReference type="Proteomes" id="UP000325780"/>
    </source>
</evidence>
<protein>
    <submittedName>
        <fullName evidence="1">Uncharacterized protein</fullName>
    </submittedName>
</protein>
<gene>
    <name evidence="1" type="ORF">BDV25DRAFT_152600</name>
</gene>
<dbReference type="AlphaFoldDB" id="A0A5N6TYN3"/>
<evidence type="ECO:0000313" key="1">
    <source>
        <dbReference type="EMBL" id="KAE8151488.1"/>
    </source>
</evidence>
<proteinExistence type="predicted"/>
<organism evidence="1 2">
    <name type="scientific">Aspergillus avenaceus</name>
    <dbReference type="NCBI Taxonomy" id="36643"/>
    <lineage>
        <taxon>Eukaryota</taxon>
        <taxon>Fungi</taxon>
        <taxon>Dikarya</taxon>
        <taxon>Ascomycota</taxon>
        <taxon>Pezizomycotina</taxon>
        <taxon>Eurotiomycetes</taxon>
        <taxon>Eurotiomycetidae</taxon>
        <taxon>Eurotiales</taxon>
        <taxon>Aspergillaceae</taxon>
        <taxon>Aspergillus</taxon>
        <taxon>Aspergillus subgen. Circumdati</taxon>
    </lineage>
</organism>
<dbReference type="Proteomes" id="UP000325780">
    <property type="component" value="Unassembled WGS sequence"/>
</dbReference>
<name>A0A5N6TYN3_ASPAV</name>
<dbReference type="EMBL" id="ML742070">
    <property type="protein sequence ID" value="KAE8151488.1"/>
    <property type="molecule type" value="Genomic_DNA"/>
</dbReference>
<keyword evidence="2" id="KW-1185">Reference proteome</keyword>
<sequence length="94" mass="10632">MLHCYVKVPHLRYHLKRIRSTRLLILSVPIATSYTTVFSRETNRHKPLIKFSFQNTSCNGLPLSLSPAYHLCAPDAQCQVGTFSCGLAQLRSDL</sequence>